<dbReference type="Proteomes" id="UP000694844">
    <property type="component" value="Chromosome 5"/>
</dbReference>
<keyword evidence="2" id="KW-0732">Signal</keyword>
<dbReference type="AlphaFoldDB" id="A0A8B8A557"/>
<dbReference type="KEGG" id="cvn:111099178"/>
<name>A0A8B8A557_CRAVI</name>
<gene>
    <name evidence="4" type="primary">LOC111099178</name>
</gene>
<protein>
    <submittedName>
        <fullName evidence="4">Uncharacterized protein LOC111099178</fullName>
    </submittedName>
</protein>
<dbReference type="RefSeq" id="XP_022286295.1">
    <property type="nucleotide sequence ID" value="XM_022430587.1"/>
</dbReference>
<feature type="chain" id="PRO_5034350396" evidence="2">
    <location>
        <begin position="19"/>
        <end position="147"/>
    </location>
</feature>
<feature type="compositionally biased region" description="Acidic residues" evidence="1">
    <location>
        <begin position="124"/>
        <end position="139"/>
    </location>
</feature>
<dbReference type="GeneID" id="111099178"/>
<evidence type="ECO:0000256" key="2">
    <source>
        <dbReference type="SAM" id="SignalP"/>
    </source>
</evidence>
<evidence type="ECO:0000256" key="1">
    <source>
        <dbReference type="SAM" id="MobiDB-lite"/>
    </source>
</evidence>
<sequence length="147" mass="15471">MPLIAVLIAVFGLPACAPMPTSITTSTLLPPLKIGCIYDGKYYTAGEVIHRTGSGDCVETLTCKDGYLTITISQGCTKVIKREATENLTPSANEPKTTGSLVPSLPLLDGETPSSGPIKHPNDDADDADDKAADDDHDDDVARAKEN</sequence>
<organism evidence="3 4">
    <name type="scientific">Crassostrea virginica</name>
    <name type="common">Eastern oyster</name>
    <dbReference type="NCBI Taxonomy" id="6565"/>
    <lineage>
        <taxon>Eukaryota</taxon>
        <taxon>Metazoa</taxon>
        <taxon>Spiralia</taxon>
        <taxon>Lophotrochozoa</taxon>
        <taxon>Mollusca</taxon>
        <taxon>Bivalvia</taxon>
        <taxon>Autobranchia</taxon>
        <taxon>Pteriomorphia</taxon>
        <taxon>Ostreida</taxon>
        <taxon>Ostreoidea</taxon>
        <taxon>Ostreidae</taxon>
        <taxon>Crassostrea</taxon>
    </lineage>
</organism>
<evidence type="ECO:0000313" key="3">
    <source>
        <dbReference type="Proteomes" id="UP000694844"/>
    </source>
</evidence>
<keyword evidence="3" id="KW-1185">Reference proteome</keyword>
<evidence type="ECO:0000313" key="4">
    <source>
        <dbReference type="RefSeq" id="XP_022286295.1"/>
    </source>
</evidence>
<reference evidence="4" key="1">
    <citation type="submission" date="2025-08" db="UniProtKB">
        <authorList>
            <consortium name="RefSeq"/>
        </authorList>
    </citation>
    <scope>IDENTIFICATION</scope>
    <source>
        <tissue evidence="4">Whole sample</tissue>
    </source>
</reference>
<feature type="compositionally biased region" description="Polar residues" evidence="1">
    <location>
        <begin position="86"/>
        <end position="101"/>
    </location>
</feature>
<proteinExistence type="predicted"/>
<feature type="region of interest" description="Disordered" evidence="1">
    <location>
        <begin position="85"/>
        <end position="147"/>
    </location>
</feature>
<feature type="signal peptide" evidence="2">
    <location>
        <begin position="1"/>
        <end position="18"/>
    </location>
</feature>
<accession>A0A8B8A557</accession>